<name>A0A3M7SVV2_BRAPC</name>
<organism evidence="1 2">
    <name type="scientific">Brachionus plicatilis</name>
    <name type="common">Marine rotifer</name>
    <name type="synonym">Brachionus muelleri</name>
    <dbReference type="NCBI Taxonomy" id="10195"/>
    <lineage>
        <taxon>Eukaryota</taxon>
        <taxon>Metazoa</taxon>
        <taxon>Spiralia</taxon>
        <taxon>Gnathifera</taxon>
        <taxon>Rotifera</taxon>
        <taxon>Eurotatoria</taxon>
        <taxon>Monogononta</taxon>
        <taxon>Pseudotrocha</taxon>
        <taxon>Ploima</taxon>
        <taxon>Brachionidae</taxon>
        <taxon>Brachionus</taxon>
    </lineage>
</organism>
<sequence>MEDIFYKTDIWEENKIQIQCKYQQNFLFRKLPARHKRMIAHAGKNPLSNEFGSGLPYPSLLTDETVVIIFVER</sequence>
<comment type="caution">
    <text evidence="1">The sequence shown here is derived from an EMBL/GenBank/DDBJ whole genome shotgun (WGS) entry which is preliminary data.</text>
</comment>
<proteinExistence type="predicted"/>
<evidence type="ECO:0000313" key="2">
    <source>
        <dbReference type="Proteomes" id="UP000276133"/>
    </source>
</evidence>
<gene>
    <name evidence="1" type="ORF">BpHYR1_012492</name>
</gene>
<dbReference type="AlphaFoldDB" id="A0A3M7SVV2"/>
<protein>
    <submittedName>
        <fullName evidence="1">Uncharacterized protein</fullName>
    </submittedName>
</protein>
<accession>A0A3M7SVV2</accession>
<dbReference type="EMBL" id="REGN01000698">
    <property type="protein sequence ID" value="RNA39886.1"/>
    <property type="molecule type" value="Genomic_DNA"/>
</dbReference>
<keyword evidence="2" id="KW-1185">Reference proteome</keyword>
<reference evidence="1 2" key="1">
    <citation type="journal article" date="2018" name="Sci. Rep.">
        <title>Genomic signatures of local adaptation to the degree of environmental predictability in rotifers.</title>
        <authorList>
            <person name="Franch-Gras L."/>
            <person name="Hahn C."/>
            <person name="Garcia-Roger E.M."/>
            <person name="Carmona M.J."/>
            <person name="Serra M."/>
            <person name="Gomez A."/>
        </authorList>
    </citation>
    <scope>NUCLEOTIDE SEQUENCE [LARGE SCALE GENOMIC DNA]</scope>
    <source>
        <strain evidence="1">HYR1</strain>
    </source>
</reference>
<dbReference type="Proteomes" id="UP000276133">
    <property type="component" value="Unassembled WGS sequence"/>
</dbReference>
<evidence type="ECO:0000313" key="1">
    <source>
        <dbReference type="EMBL" id="RNA39886.1"/>
    </source>
</evidence>